<accession>A0A1S8NH93</accession>
<sequence length="264" mass="28980">MNRKKIMNKIITAAIVGGVLISTGTAAFAATNSDSNSTSTSTGTARHECRLGRGISTDRVKSELDKLITAGTITESQETSILSKVSEEQTEKKAEMDKIKNMTDSERQAYFQSQRNTEKGNFLSALVTDGTLTQAQAVAVKSEMAQDNIGKGNRKDWDLSSEKMKTKLDALVTSGTITQDDETKIINYLTQKQNDRKAEMEKVKNMSKSDRKAYFESSKTTGRTDMLSDLVTSGIITQDKADAIKASMHAQKDHTQSQDTTNNQ</sequence>
<feature type="chain" id="PRO_5013137195" evidence="2">
    <location>
        <begin position="30"/>
        <end position="264"/>
    </location>
</feature>
<comment type="caution">
    <text evidence="3">The sequence shown here is derived from an EMBL/GenBank/DDBJ whole genome shotgun (WGS) entry which is preliminary data.</text>
</comment>
<gene>
    <name evidence="3" type="ORF">CLOSAC_00340</name>
</gene>
<evidence type="ECO:0000256" key="1">
    <source>
        <dbReference type="SAM" id="MobiDB-lite"/>
    </source>
</evidence>
<feature type="region of interest" description="Disordered" evidence="1">
    <location>
        <begin position="245"/>
        <end position="264"/>
    </location>
</feature>
<organism evidence="3 4">
    <name type="scientific">Clostridium saccharobutylicum</name>
    <dbReference type="NCBI Taxonomy" id="169679"/>
    <lineage>
        <taxon>Bacteria</taxon>
        <taxon>Bacillati</taxon>
        <taxon>Bacillota</taxon>
        <taxon>Clostridia</taxon>
        <taxon>Eubacteriales</taxon>
        <taxon>Clostridiaceae</taxon>
        <taxon>Clostridium</taxon>
    </lineage>
</organism>
<evidence type="ECO:0000256" key="2">
    <source>
        <dbReference type="SAM" id="SignalP"/>
    </source>
</evidence>
<proteinExistence type="predicted"/>
<dbReference type="RefSeq" id="WP_077863556.1">
    <property type="nucleotide sequence ID" value="NZ_LZYZ01000001.1"/>
</dbReference>
<name>A0A1S8NH93_CLOSA</name>
<evidence type="ECO:0000313" key="3">
    <source>
        <dbReference type="EMBL" id="OOM15763.1"/>
    </source>
</evidence>
<protein>
    <submittedName>
        <fullName evidence="3">Uncharacterized protein</fullName>
    </submittedName>
</protein>
<evidence type="ECO:0000313" key="4">
    <source>
        <dbReference type="Proteomes" id="UP000191154"/>
    </source>
</evidence>
<dbReference type="Proteomes" id="UP000191154">
    <property type="component" value="Unassembled WGS sequence"/>
</dbReference>
<dbReference type="AlphaFoldDB" id="A0A1S8NH93"/>
<feature type="signal peptide" evidence="2">
    <location>
        <begin position="1"/>
        <end position="29"/>
    </location>
</feature>
<reference evidence="3 4" key="1">
    <citation type="submission" date="2016-05" db="EMBL/GenBank/DDBJ databases">
        <title>Microbial solvent formation.</title>
        <authorList>
            <person name="Poehlein A."/>
            <person name="Montoya Solano J.D."/>
            <person name="Flitsch S."/>
            <person name="Krabben P."/>
            <person name="Duerre P."/>
            <person name="Daniel R."/>
        </authorList>
    </citation>
    <scope>NUCLEOTIDE SEQUENCE [LARGE SCALE GENOMIC DNA]</scope>
    <source>
        <strain evidence="3 4">L1-8</strain>
    </source>
</reference>
<keyword evidence="2" id="KW-0732">Signal</keyword>
<dbReference type="EMBL" id="LZYZ01000001">
    <property type="protein sequence ID" value="OOM15763.1"/>
    <property type="molecule type" value="Genomic_DNA"/>
</dbReference>